<reference evidence="2 3" key="1">
    <citation type="submission" date="2020-10" db="EMBL/GenBank/DDBJ databases">
        <title>Blautia liquoris sp.nov., isolated from the mud in a fermentation cellar used for the production of Chinese strong-flavoured liquor.</title>
        <authorList>
            <person name="Lu L."/>
        </authorList>
    </citation>
    <scope>NUCLEOTIDE SEQUENCE [LARGE SCALE GENOMIC DNA]</scope>
    <source>
        <strain evidence="2 3">LZLJ-3</strain>
    </source>
</reference>
<name>A0A7M2RFR7_9FIRM</name>
<evidence type="ECO:0000259" key="1">
    <source>
        <dbReference type="Pfam" id="PF13566"/>
    </source>
</evidence>
<dbReference type="Proteomes" id="UP000593601">
    <property type="component" value="Chromosome"/>
</dbReference>
<evidence type="ECO:0000313" key="3">
    <source>
        <dbReference type="Proteomes" id="UP000593601"/>
    </source>
</evidence>
<dbReference type="KEGG" id="bliq:INP51_12575"/>
<proteinExistence type="predicted"/>
<dbReference type="InterPro" id="IPR025404">
    <property type="entry name" value="DUF4130"/>
</dbReference>
<feature type="domain" description="DUF4130" evidence="1">
    <location>
        <begin position="85"/>
        <end position="249"/>
    </location>
</feature>
<dbReference type="RefSeq" id="WP_193735186.1">
    <property type="nucleotide sequence ID" value="NZ_CP063304.1"/>
</dbReference>
<accession>A0A7M2RFR7</accession>
<protein>
    <submittedName>
        <fullName evidence="2">TIGR03915 family putative DNA repair protein</fullName>
    </submittedName>
</protein>
<sequence length="250" mass="29583">MTIFTCFDQFEDMMTCIYDAWDSKLGHKNIRLLTEPVGNLELFCDYLHVDADKRKTVSVINSIQHKISFEAYQMVFRCAMSQVPDKLDVIYRFLLFGFTYGSKVVNMLQIPAVSAIFEVNRSVLNESHQFQEFLRFTLMQDGVLVSHIEPRSDILTFLAPQFEDRMPSENWMIIDDNRKTAVVHPRNSEFYLTSLSKEEFDRIKSLEDKSDPYVELWKGFFETIGIKERKNYKCQRNHIPLWCRKHVTEF</sequence>
<keyword evidence="3" id="KW-1185">Reference proteome</keyword>
<dbReference type="NCBIfam" id="TIGR03915">
    <property type="entry name" value="SAM_7_link_chp"/>
    <property type="match status" value="1"/>
</dbReference>
<dbReference type="EMBL" id="CP063304">
    <property type="protein sequence ID" value="QOV18824.1"/>
    <property type="molecule type" value="Genomic_DNA"/>
</dbReference>
<dbReference type="AlphaFoldDB" id="A0A7M2RFR7"/>
<organism evidence="2 3">
    <name type="scientific">Blautia liquoris</name>
    <dbReference type="NCBI Taxonomy" id="2779518"/>
    <lineage>
        <taxon>Bacteria</taxon>
        <taxon>Bacillati</taxon>
        <taxon>Bacillota</taxon>
        <taxon>Clostridia</taxon>
        <taxon>Lachnospirales</taxon>
        <taxon>Lachnospiraceae</taxon>
        <taxon>Blautia</taxon>
    </lineage>
</organism>
<gene>
    <name evidence="2" type="ORF">INP51_12575</name>
</gene>
<dbReference type="Pfam" id="PF13566">
    <property type="entry name" value="DUF4130"/>
    <property type="match status" value="1"/>
</dbReference>
<evidence type="ECO:0000313" key="2">
    <source>
        <dbReference type="EMBL" id="QOV18824.1"/>
    </source>
</evidence>
<dbReference type="InterPro" id="IPR023875">
    <property type="entry name" value="DNA_repair_put"/>
</dbReference>